<sequence length="550" mass="63196">MLFQYDACFLSSLSGLRHCLSPEYAASARLLVPVFSAPVNGSCISSACQRFLQQTTTISRSGISSDHQRFLHPQRTTIPSGIFCAHQRPRCRLRTTSHSGIYYTSSPVLNRSFLHVAVIPVVYHSSPEFTGILYAKQSSSTKTILLRSTAAFVTPSNRHCRKPFFPAQLTFLRTSTVPVTFCACRDSSLLKKKLSLNYYTPLQSERSFFFSFSLFRCWKFGSTIILYIVTIYNLSFNLFTWYCILVESRDGISFNWQHMVYLVIGCRRNIPGKFALRKKRMPGFITRHFIFVPVLLIISSHVCFAIPTDHFHKYENWNDCISAQNECNHTLTGQWPTGATNLVVKVVERSLQISWSSVMKNVRCLQILIYCDGDPCSCLIKNYTKENVSPVINPSEDILITKKIHNYSTEVHTWPQQNVKPLVIKKNLIVHDCSTWKINFEYVYDGERMKVKFDKAPEMCNFKKYSVIIQNGDKLVFTKIVEDRGNSSTLTTVFSFPFPLCKNMYYIEIEKFSETVNSCLDIERQKSSCTSTRSLDKMFIPRKSFLLLIV</sequence>
<gene>
    <name evidence="3" type="ORF">SPHA_49278</name>
</gene>
<dbReference type="InterPro" id="IPR057066">
    <property type="entry name" value="Ig_ILCR1"/>
</dbReference>
<dbReference type="Proteomes" id="UP000597762">
    <property type="component" value="Unassembled WGS sequence"/>
</dbReference>
<dbReference type="Pfam" id="PF23608">
    <property type="entry name" value="Ig_ILCR1"/>
    <property type="match status" value="1"/>
</dbReference>
<feature type="transmembrane region" description="Helical" evidence="1">
    <location>
        <begin position="288"/>
        <end position="307"/>
    </location>
</feature>
<keyword evidence="1" id="KW-0472">Membrane</keyword>
<keyword evidence="4" id="KW-1185">Reference proteome</keyword>
<name>A0A812D4H2_ACAPH</name>
<reference evidence="3" key="1">
    <citation type="submission" date="2021-01" db="EMBL/GenBank/DDBJ databases">
        <authorList>
            <person name="Li R."/>
            <person name="Bekaert M."/>
        </authorList>
    </citation>
    <scope>NUCLEOTIDE SEQUENCE</scope>
    <source>
        <strain evidence="3">Farmed</strain>
    </source>
</reference>
<evidence type="ECO:0000313" key="3">
    <source>
        <dbReference type="EMBL" id="CAE1292426.1"/>
    </source>
</evidence>
<protein>
    <recommendedName>
        <fullName evidence="2">ILCR1 Ig-like domain-containing protein</fullName>
    </recommendedName>
</protein>
<organism evidence="3 4">
    <name type="scientific">Acanthosepion pharaonis</name>
    <name type="common">Pharaoh cuttlefish</name>
    <name type="synonym">Sepia pharaonis</name>
    <dbReference type="NCBI Taxonomy" id="158019"/>
    <lineage>
        <taxon>Eukaryota</taxon>
        <taxon>Metazoa</taxon>
        <taxon>Spiralia</taxon>
        <taxon>Lophotrochozoa</taxon>
        <taxon>Mollusca</taxon>
        <taxon>Cephalopoda</taxon>
        <taxon>Coleoidea</taxon>
        <taxon>Decapodiformes</taxon>
        <taxon>Sepiida</taxon>
        <taxon>Sepiina</taxon>
        <taxon>Sepiidae</taxon>
        <taxon>Acanthosepion</taxon>
    </lineage>
</organism>
<evidence type="ECO:0000259" key="2">
    <source>
        <dbReference type="Pfam" id="PF23608"/>
    </source>
</evidence>
<feature type="domain" description="ILCR1 Ig-like" evidence="2">
    <location>
        <begin position="436"/>
        <end position="534"/>
    </location>
</feature>
<dbReference type="EMBL" id="CAHIKZ030002800">
    <property type="protein sequence ID" value="CAE1292426.1"/>
    <property type="molecule type" value="Genomic_DNA"/>
</dbReference>
<evidence type="ECO:0000313" key="4">
    <source>
        <dbReference type="Proteomes" id="UP000597762"/>
    </source>
</evidence>
<comment type="caution">
    <text evidence="3">The sequence shown here is derived from an EMBL/GenBank/DDBJ whole genome shotgun (WGS) entry which is preliminary data.</text>
</comment>
<dbReference type="AlphaFoldDB" id="A0A812D4H2"/>
<accession>A0A812D4H2</accession>
<keyword evidence="1" id="KW-0812">Transmembrane</keyword>
<keyword evidence="1" id="KW-1133">Transmembrane helix</keyword>
<feature type="transmembrane region" description="Helical" evidence="1">
    <location>
        <begin position="224"/>
        <end position="245"/>
    </location>
</feature>
<proteinExistence type="predicted"/>
<evidence type="ECO:0000256" key="1">
    <source>
        <dbReference type="SAM" id="Phobius"/>
    </source>
</evidence>